<name>A0AA43T4E8_9BIFI</name>
<organism evidence="1 2">
    <name type="scientific">Bifidobacterium catenulatum subsp. kashiwanohense</name>
    <dbReference type="NCBI Taxonomy" id="630129"/>
    <lineage>
        <taxon>Bacteria</taxon>
        <taxon>Bacillati</taxon>
        <taxon>Actinomycetota</taxon>
        <taxon>Actinomycetes</taxon>
        <taxon>Bifidobacteriales</taxon>
        <taxon>Bifidobacteriaceae</taxon>
        <taxon>Bifidobacterium</taxon>
    </lineage>
</organism>
<proteinExistence type="predicted"/>
<dbReference type="Proteomes" id="UP001161916">
    <property type="component" value="Unassembled WGS sequence"/>
</dbReference>
<dbReference type="EMBL" id="JAOPMH010000001">
    <property type="protein sequence ID" value="MDH7889116.1"/>
    <property type="molecule type" value="Genomic_DNA"/>
</dbReference>
<dbReference type="AlphaFoldDB" id="A0AA43T4E8"/>
<evidence type="ECO:0000313" key="2">
    <source>
        <dbReference type="Proteomes" id="UP001161916"/>
    </source>
</evidence>
<reference evidence="1" key="1">
    <citation type="submission" date="2022-09" db="EMBL/GenBank/DDBJ databases">
        <authorList>
            <person name="Orihara K."/>
        </authorList>
    </citation>
    <scope>NUCLEOTIDE SEQUENCE</scope>
    <source>
        <strain evidence="1">YIT 13062</strain>
    </source>
</reference>
<sequence>MTNHTSTVNNKDISYSPSFMSQIAMFPIKNPGDERFVERTNGQVSVAVMQSMWGWTYGKTPRLFLIYVRSLVQTKSDKVDMENHIVKLDKSFHAFCKEVGLGNGTDLKDVEQSLLCLSGTTFTVSLTGESPNGKRFMEGRNLRLVSHFHLRFNNSNFDYPGFKDDGDPSSYIQFSEEMWSMFTDNPVPLNKRIILELGKSARALDIYQWLAYRTYGLRKPLFIPWCFLKPQFDMASTPMRSFKQKFREAMSKVCAAWPEIKVVCGRNGLTVLPCGSSLNSKREHDFDANDAAEVDASEGNPF</sequence>
<evidence type="ECO:0000313" key="1">
    <source>
        <dbReference type="EMBL" id="MDH7889116.1"/>
    </source>
</evidence>
<protein>
    <submittedName>
        <fullName evidence="1">Replication protein RepA</fullName>
    </submittedName>
</protein>
<accession>A0AA43T4E8</accession>
<dbReference type="InterPro" id="IPR006881">
    <property type="entry name" value="RepA_C"/>
</dbReference>
<gene>
    <name evidence="1" type="ORF">OB951_00570</name>
</gene>
<comment type="caution">
    <text evidence="1">The sequence shown here is derived from an EMBL/GenBank/DDBJ whole genome shotgun (WGS) entry which is preliminary data.</text>
</comment>
<dbReference type="RefSeq" id="WP_281105309.1">
    <property type="nucleotide sequence ID" value="NZ_JAOPMH010000001.1"/>
</dbReference>
<reference evidence="1" key="2">
    <citation type="journal article" date="2023" name="Gut Microbes">
        <title>Characterization of Bifidobacterium kashiwanohense that utilizes both milk- and plant-derived oligosaccharides.</title>
        <authorList>
            <person name="Orihara K."/>
            <person name="Yahagi K."/>
            <person name="Saito Y."/>
            <person name="Watanabe Y."/>
            <person name="Sasai T."/>
            <person name="Hara T."/>
            <person name="Tsukuda N."/>
            <person name="Oki K."/>
            <person name="Fujimoto J."/>
            <person name="Matsuki T."/>
        </authorList>
    </citation>
    <scope>NUCLEOTIDE SEQUENCE</scope>
    <source>
        <strain evidence="1">YIT 13062</strain>
    </source>
</reference>
<dbReference type="Pfam" id="PF04796">
    <property type="entry name" value="RepA_C"/>
    <property type="match status" value="1"/>
</dbReference>